<dbReference type="GO" id="GO:0008173">
    <property type="term" value="F:RNA methyltransferase activity"/>
    <property type="evidence" value="ECO:0007669"/>
    <property type="project" value="InterPro"/>
</dbReference>
<evidence type="ECO:0000313" key="16">
    <source>
        <dbReference type="EMBL" id="TPX74384.1"/>
    </source>
</evidence>
<dbReference type="PROSITE" id="PS51686">
    <property type="entry name" value="SAM_MT_RSMB_NOP"/>
    <property type="match status" value="1"/>
</dbReference>
<evidence type="ECO:0000256" key="6">
    <source>
        <dbReference type="ARBA" id="ARBA00022837"/>
    </source>
</evidence>
<evidence type="ECO:0000256" key="11">
    <source>
        <dbReference type="ARBA" id="ARBA00049302"/>
    </source>
</evidence>
<feature type="binding site" evidence="12">
    <location>
        <begin position="190"/>
        <end position="196"/>
    </location>
    <ligand>
        <name>S-adenosyl-L-methionine</name>
        <dbReference type="ChEBI" id="CHEBI:59789"/>
    </ligand>
</feature>
<dbReference type="PRINTS" id="PR02008">
    <property type="entry name" value="RCMTFAMILY"/>
</dbReference>
<dbReference type="GO" id="GO:0005762">
    <property type="term" value="C:mitochondrial large ribosomal subunit"/>
    <property type="evidence" value="ECO:0007669"/>
    <property type="project" value="TreeGrafter"/>
</dbReference>
<dbReference type="InterPro" id="IPR018247">
    <property type="entry name" value="EF_Hand_1_Ca_BS"/>
</dbReference>
<dbReference type="InterPro" id="IPR049560">
    <property type="entry name" value="MeTrfase_RsmB-F_NOP2_cat"/>
</dbReference>
<keyword evidence="9" id="KW-0496">Mitochondrion</keyword>
<comment type="subcellular location">
    <subcellularLocation>
        <location evidence="1">Mitochondrion</location>
    </subcellularLocation>
</comment>
<dbReference type="PROSITE" id="PS00018">
    <property type="entry name" value="EF_HAND_1"/>
    <property type="match status" value="2"/>
</dbReference>
<evidence type="ECO:0000256" key="2">
    <source>
        <dbReference type="ARBA" id="ARBA00022552"/>
    </source>
</evidence>
<comment type="caution">
    <text evidence="16">The sequence shown here is derived from an EMBL/GenBank/DDBJ whole genome shotgun (WGS) entry which is preliminary data.</text>
</comment>
<dbReference type="Pfam" id="PF13499">
    <property type="entry name" value="EF-hand_7"/>
    <property type="match status" value="1"/>
</dbReference>
<dbReference type="Gene3D" id="1.10.238.10">
    <property type="entry name" value="EF-hand"/>
    <property type="match status" value="1"/>
</dbReference>
<dbReference type="SUPFAM" id="SSF53335">
    <property type="entry name" value="S-adenosyl-L-methionine-dependent methyltransferases"/>
    <property type="match status" value="1"/>
</dbReference>
<dbReference type="Proteomes" id="UP000320333">
    <property type="component" value="Unassembled WGS sequence"/>
</dbReference>
<dbReference type="InterPro" id="IPR023267">
    <property type="entry name" value="RCMT"/>
</dbReference>
<evidence type="ECO:0000259" key="15">
    <source>
        <dbReference type="PROSITE" id="PS51686"/>
    </source>
</evidence>
<proteinExistence type="inferred from homology"/>
<evidence type="ECO:0000313" key="17">
    <source>
        <dbReference type="Proteomes" id="UP000320333"/>
    </source>
</evidence>
<keyword evidence="8" id="KW-0809">Transit peptide</keyword>
<dbReference type="PROSITE" id="PS50222">
    <property type="entry name" value="EF_HAND_2"/>
    <property type="match status" value="2"/>
</dbReference>
<dbReference type="SUPFAM" id="SSF47473">
    <property type="entry name" value="EF-hand"/>
    <property type="match status" value="1"/>
</dbReference>
<feature type="domain" description="EF-hand" evidence="14">
    <location>
        <begin position="446"/>
        <end position="481"/>
    </location>
</feature>
<evidence type="ECO:0000256" key="3">
    <source>
        <dbReference type="ARBA" id="ARBA00022603"/>
    </source>
</evidence>
<keyword evidence="5 12" id="KW-0949">S-adenosyl-L-methionine</keyword>
<gene>
    <name evidence="16" type="ORF">CcCBS67573_g04334</name>
</gene>
<feature type="binding site" evidence="12">
    <location>
        <position position="214"/>
    </location>
    <ligand>
        <name>S-adenosyl-L-methionine</name>
        <dbReference type="ChEBI" id="CHEBI:59789"/>
    </ligand>
</feature>
<dbReference type="InterPro" id="IPR002048">
    <property type="entry name" value="EF_hand_dom"/>
</dbReference>
<keyword evidence="3 12" id="KW-0489">Methyltransferase</keyword>
<dbReference type="AlphaFoldDB" id="A0A507FDT1"/>
<dbReference type="PANTHER" id="PTHR22808">
    <property type="entry name" value="NCL1 YEAST -RELATED NOL1/NOP2/FMU SUN DOMAIN-CONTAINING"/>
    <property type="match status" value="1"/>
</dbReference>
<feature type="domain" description="EF-hand" evidence="14">
    <location>
        <begin position="402"/>
        <end position="437"/>
    </location>
</feature>
<evidence type="ECO:0000256" key="13">
    <source>
        <dbReference type="SAM" id="MobiDB-lite"/>
    </source>
</evidence>
<evidence type="ECO:0000259" key="14">
    <source>
        <dbReference type="PROSITE" id="PS50222"/>
    </source>
</evidence>
<dbReference type="GO" id="GO:0003723">
    <property type="term" value="F:RNA binding"/>
    <property type="evidence" value="ECO:0007669"/>
    <property type="project" value="UniProtKB-UniRule"/>
</dbReference>
<keyword evidence="7 12" id="KW-0694">RNA-binding</keyword>
<evidence type="ECO:0000256" key="10">
    <source>
        <dbReference type="ARBA" id="ARBA00042050"/>
    </source>
</evidence>
<keyword evidence="6" id="KW-0106">Calcium</keyword>
<comment type="catalytic activity">
    <reaction evidence="11">
        <text>a cytidine in rRNA + S-adenosyl-L-methionine = a 5-methylcytidine in rRNA + S-adenosyl-L-homocysteine + H(+)</text>
        <dbReference type="Rhea" id="RHEA:61484"/>
        <dbReference type="Rhea" id="RHEA-COMP:15836"/>
        <dbReference type="Rhea" id="RHEA-COMP:15837"/>
        <dbReference type="ChEBI" id="CHEBI:15378"/>
        <dbReference type="ChEBI" id="CHEBI:57856"/>
        <dbReference type="ChEBI" id="CHEBI:59789"/>
        <dbReference type="ChEBI" id="CHEBI:74483"/>
        <dbReference type="ChEBI" id="CHEBI:82748"/>
    </reaction>
</comment>
<evidence type="ECO:0000256" key="4">
    <source>
        <dbReference type="ARBA" id="ARBA00022679"/>
    </source>
</evidence>
<dbReference type="GO" id="GO:0005509">
    <property type="term" value="F:calcium ion binding"/>
    <property type="evidence" value="ECO:0007669"/>
    <property type="project" value="InterPro"/>
</dbReference>
<keyword evidence="4 12" id="KW-0808">Transferase</keyword>
<feature type="binding site" evidence="12">
    <location>
        <position position="264"/>
    </location>
    <ligand>
        <name>S-adenosyl-L-methionine</name>
        <dbReference type="ChEBI" id="CHEBI:59789"/>
    </ligand>
</feature>
<feature type="binding site" evidence="12">
    <location>
        <position position="246"/>
    </location>
    <ligand>
        <name>S-adenosyl-L-methionine</name>
        <dbReference type="ChEBI" id="CHEBI:59789"/>
    </ligand>
</feature>
<dbReference type="CDD" id="cd00051">
    <property type="entry name" value="EFh"/>
    <property type="match status" value="1"/>
</dbReference>
<dbReference type="Gene3D" id="3.40.50.150">
    <property type="entry name" value="Vaccinia Virus protein VP39"/>
    <property type="match status" value="1"/>
</dbReference>
<dbReference type="OrthoDB" id="427002at2759"/>
<evidence type="ECO:0000256" key="1">
    <source>
        <dbReference type="ARBA" id="ARBA00004173"/>
    </source>
</evidence>
<evidence type="ECO:0000256" key="5">
    <source>
        <dbReference type="ARBA" id="ARBA00022691"/>
    </source>
</evidence>
<feature type="domain" description="SAM-dependent MTase RsmB/NOP-type" evidence="15">
    <location>
        <begin position="87"/>
        <end position="371"/>
    </location>
</feature>
<feature type="compositionally biased region" description="Basic and acidic residues" evidence="13">
    <location>
        <begin position="42"/>
        <end position="64"/>
    </location>
</feature>
<feature type="active site" description="Nucleophile" evidence="12">
    <location>
        <position position="318"/>
    </location>
</feature>
<sequence>MEDVNSIAASISTINLQDADPSTETDRPTTHPDSNPKPAKPNKKEKDTTKKMSKTKQKEVQRKEAARNGFSRYFSALYPLDGRWDRLLIGLEGPVRYCCVINKYADTEDIVGRLSVIEKEMRMIEWLKGISCVVVDDDEPSLATAKNVKPFPSPVMDLKNIKTHYLMDAASVLATDGLDIQAGDIVLDMCAAPGGKSFCMLQRLGPQGRLYANEMSNDRRTRLRKVLKEYIPSTILDTCVTITGFDGTKKESFPPNTYPKVLCDAPCSSERHVLHDEAELLQWSPSRTKNSAKRQRLLLAHALRTALDDGGRVVYATCSISRYENDMVVEKVLKRSPYNVHVATHDREWPIEKRGRKDGVSGDVLAAASRGASAYRGAYGDVEESAQQFKRGIQRQFKDTAAKASNIHLFFSLHDYNHDGHLDGHELRIAFTEFETKDGKQITLQEVERMIDEALEKDDRNGDGLIGWAEYLESQKEAGVQ</sequence>
<keyword evidence="2" id="KW-0698">rRNA processing</keyword>
<protein>
    <recommendedName>
        <fullName evidence="10">NOL1/NOP2/Sun domain family member 4</fullName>
    </recommendedName>
</protein>
<evidence type="ECO:0000256" key="12">
    <source>
        <dbReference type="PROSITE-ProRule" id="PRU01023"/>
    </source>
</evidence>
<evidence type="ECO:0000256" key="8">
    <source>
        <dbReference type="ARBA" id="ARBA00022946"/>
    </source>
</evidence>
<dbReference type="InterPro" id="IPR029063">
    <property type="entry name" value="SAM-dependent_MTases_sf"/>
</dbReference>
<dbReference type="GO" id="GO:0031167">
    <property type="term" value="P:rRNA methylation"/>
    <property type="evidence" value="ECO:0007669"/>
    <property type="project" value="TreeGrafter"/>
</dbReference>
<evidence type="ECO:0000256" key="7">
    <source>
        <dbReference type="ARBA" id="ARBA00022884"/>
    </source>
</evidence>
<dbReference type="STRING" id="246404.A0A507FDT1"/>
<dbReference type="PANTHER" id="PTHR22808:SF3">
    <property type="entry name" value="5-METHYLCYTOSINE RRNA METHYLTRANSFERASE NSUN4"/>
    <property type="match status" value="1"/>
</dbReference>
<feature type="region of interest" description="Disordered" evidence="13">
    <location>
        <begin position="1"/>
        <end position="64"/>
    </location>
</feature>
<organism evidence="16 17">
    <name type="scientific">Chytriomyces confervae</name>
    <dbReference type="NCBI Taxonomy" id="246404"/>
    <lineage>
        <taxon>Eukaryota</taxon>
        <taxon>Fungi</taxon>
        <taxon>Fungi incertae sedis</taxon>
        <taxon>Chytridiomycota</taxon>
        <taxon>Chytridiomycota incertae sedis</taxon>
        <taxon>Chytridiomycetes</taxon>
        <taxon>Chytridiales</taxon>
        <taxon>Chytriomycetaceae</taxon>
        <taxon>Chytriomyces</taxon>
    </lineage>
</organism>
<reference evidence="16 17" key="1">
    <citation type="journal article" date="2019" name="Sci. Rep.">
        <title>Comparative genomics of chytrid fungi reveal insights into the obligate biotrophic and pathogenic lifestyle of Synchytrium endobioticum.</title>
        <authorList>
            <person name="van de Vossenberg B.T.L.H."/>
            <person name="Warris S."/>
            <person name="Nguyen H.D.T."/>
            <person name="van Gent-Pelzer M.P.E."/>
            <person name="Joly D.L."/>
            <person name="van de Geest H.C."/>
            <person name="Bonants P.J.M."/>
            <person name="Smith D.S."/>
            <person name="Levesque C.A."/>
            <person name="van der Lee T.A.J."/>
        </authorList>
    </citation>
    <scope>NUCLEOTIDE SEQUENCE [LARGE SCALE GENOMIC DNA]</scope>
    <source>
        <strain evidence="16 17">CBS 675.73</strain>
    </source>
</reference>
<accession>A0A507FDT1</accession>
<feature type="compositionally biased region" description="Polar residues" evidence="13">
    <location>
        <begin position="7"/>
        <end position="22"/>
    </location>
</feature>
<dbReference type="InterPro" id="IPR001678">
    <property type="entry name" value="MeTrfase_RsmB-F_NOP2_dom"/>
</dbReference>
<dbReference type="Pfam" id="PF01189">
    <property type="entry name" value="Methyltr_RsmB-F"/>
    <property type="match status" value="1"/>
</dbReference>
<dbReference type="InterPro" id="IPR011992">
    <property type="entry name" value="EF-hand-dom_pair"/>
</dbReference>
<evidence type="ECO:0000256" key="9">
    <source>
        <dbReference type="ARBA" id="ARBA00023128"/>
    </source>
</evidence>
<dbReference type="EMBL" id="QEAP01000128">
    <property type="protein sequence ID" value="TPX74384.1"/>
    <property type="molecule type" value="Genomic_DNA"/>
</dbReference>
<name>A0A507FDT1_9FUNG</name>
<comment type="similarity">
    <text evidence="12">Belongs to the class I-like SAM-binding methyltransferase superfamily. RsmB/NOP family.</text>
</comment>
<keyword evidence="17" id="KW-1185">Reference proteome</keyword>